<keyword evidence="1" id="KW-0808">Transferase</keyword>
<evidence type="ECO:0000259" key="2">
    <source>
        <dbReference type="Pfam" id="PF12804"/>
    </source>
</evidence>
<dbReference type="AlphaFoldDB" id="A0A382ETU8"/>
<dbReference type="Gene3D" id="3.90.550.10">
    <property type="entry name" value="Spore Coat Polysaccharide Biosynthesis Protein SpsA, Chain A"/>
    <property type="match status" value="1"/>
</dbReference>
<feature type="non-terminal residue" evidence="3">
    <location>
        <position position="171"/>
    </location>
</feature>
<accession>A0A382ETU8</accession>
<name>A0A382ETU8_9ZZZZ</name>
<dbReference type="SUPFAM" id="SSF53448">
    <property type="entry name" value="Nucleotide-diphospho-sugar transferases"/>
    <property type="match status" value="1"/>
</dbReference>
<reference evidence="3" key="1">
    <citation type="submission" date="2018-05" db="EMBL/GenBank/DDBJ databases">
        <authorList>
            <person name="Lanie J.A."/>
            <person name="Ng W.-L."/>
            <person name="Kazmierczak K.M."/>
            <person name="Andrzejewski T.M."/>
            <person name="Davidsen T.M."/>
            <person name="Wayne K.J."/>
            <person name="Tettelin H."/>
            <person name="Glass J.I."/>
            <person name="Rusch D."/>
            <person name="Podicherti R."/>
            <person name="Tsui H.-C.T."/>
            <person name="Winkler M.E."/>
        </authorList>
    </citation>
    <scope>NUCLEOTIDE SEQUENCE</scope>
</reference>
<organism evidence="3">
    <name type="scientific">marine metagenome</name>
    <dbReference type="NCBI Taxonomy" id="408172"/>
    <lineage>
        <taxon>unclassified sequences</taxon>
        <taxon>metagenomes</taxon>
        <taxon>ecological metagenomes</taxon>
    </lineage>
</organism>
<sequence length="171" mass="18519">MGRDKALVEVEGEACIARVAMALAEAGREPIRIAVAEPEDVALYGTVIDSTIQVEWVLDAEPHSGPIEALIEAFEDPLVDEETVQLAPVDVPWVNSALFAGLEGALGPSDCLAMPSDGLWAHPLLALVRPKMVVERLKSGDRRPLHVQFAEMEHSLMLEEPALLRNINTPA</sequence>
<evidence type="ECO:0000256" key="1">
    <source>
        <dbReference type="ARBA" id="ARBA00022679"/>
    </source>
</evidence>
<dbReference type="PANTHER" id="PTHR19136:SF81">
    <property type="entry name" value="MOLYBDENUM COFACTOR GUANYLYLTRANSFERASE"/>
    <property type="match status" value="1"/>
</dbReference>
<dbReference type="InterPro" id="IPR029044">
    <property type="entry name" value="Nucleotide-diphossugar_trans"/>
</dbReference>
<dbReference type="PANTHER" id="PTHR19136">
    <property type="entry name" value="MOLYBDENUM COFACTOR GUANYLYLTRANSFERASE"/>
    <property type="match status" value="1"/>
</dbReference>
<dbReference type="GO" id="GO:0016779">
    <property type="term" value="F:nucleotidyltransferase activity"/>
    <property type="evidence" value="ECO:0007669"/>
    <property type="project" value="TreeGrafter"/>
</dbReference>
<dbReference type="InterPro" id="IPR025877">
    <property type="entry name" value="MobA-like_NTP_Trfase"/>
</dbReference>
<protein>
    <recommendedName>
        <fullName evidence="2">MobA-like NTP transferase domain-containing protein</fullName>
    </recommendedName>
</protein>
<feature type="non-terminal residue" evidence="3">
    <location>
        <position position="1"/>
    </location>
</feature>
<evidence type="ECO:0000313" key="3">
    <source>
        <dbReference type="EMBL" id="SVB54226.1"/>
    </source>
</evidence>
<gene>
    <name evidence="3" type="ORF">METZ01_LOCUS207080</name>
</gene>
<dbReference type="EMBL" id="UINC01046340">
    <property type="protein sequence ID" value="SVB54226.1"/>
    <property type="molecule type" value="Genomic_DNA"/>
</dbReference>
<proteinExistence type="predicted"/>
<dbReference type="Pfam" id="PF12804">
    <property type="entry name" value="NTP_transf_3"/>
    <property type="match status" value="1"/>
</dbReference>
<feature type="domain" description="MobA-like NTP transferase" evidence="2">
    <location>
        <begin position="1"/>
        <end position="137"/>
    </location>
</feature>